<accession>A0ABW3PT37</accession>
<feature type="region of interest" description="Disordered" evidence="1">
    <location>
        <begin position="1"/>
        <end position="52"/>
    </location>
</feature>
<protein>
    <submittedName>
        <fullName evidence="2">Uncharacterized protein</fullName>
    </submittedName>
</protein>
<organism evidence="2 3">
    <name type="scientific">Paenibacillus provencensis</name>
    <dbReference type="NCBI Taxonomy" id="441151"/>
    <lineage>
        <taxon>Bacteria</taxon>
        <taxon>Bacillati</taxon>
        <taxon>Bacillota</taxon>
        <taxon>Bacilli</taxon>
        <taxon>Bacillales</taxon>
        <taxon>Paenibacillaceae</taxon>
        <taxon>Paenibacillus</taxon>
    </lineage>
</organism>
<evidence type="ECO:0000256" key="1">
    <source>
        <dbReference type="SAM" id="MobiDB-lite"/>
    </source>
</evidence>
<reference evidence="3" key="1">
    <citation type="journal article" date="2019" name="Int. J. Syst. Evol. Microbiol.">
        <title>The Global Catalogue of Microorganisms (GCM) 10K type strain sequencing project: providing services to taxonomists for standard genome sequencing and annotation.</title>
        <authorList>
            <consortium name="The Broad Institute Genomics Platform"/>
            <consortium name="The Broad Institute Genome Sequencing Center for Infectious Disease"/>
            <person name="Wu L."/>
            <person name="Ma J."/>
        </authorList>
    </citation>
    <scope>NUCLEOTIDE SEQUENCE [LARGE SCALE GENOMIC DNA]</scope>
    <source>
        <strain evidence="3">CCUG 53519</strain>
    </source>
</reference>
<proteinExistence type="predicted"/>
<sequence>MKPIRQRLNKKRGAPKVRLSAARETTGSVPEGDSGNSFKKPEVPIVTLGPSLKGKERPYKVILEKDALYDKPQYMT</sequence>
<evidence type="ECO:0000313" key="2">
    <source>
        <dbReference type="EMBL" id="MFD1126916.1"/>
    </source>
</evidence>
<feature type="compositionally biased region" description="Basic residues" evidence="1">
    <location>
        <begin position="1"/>
        <end position="15"/>
    </location>
</feature>
<evidence type="ECO:0000313" key="3">
    <source>
        <dbReference type="Proteomes" id="UP001597169"/>
    </source>
</evidence>
<dbReference type="Proteomes" id="UP001597169">
    <property type="component" value="Unassembled WGS sequence"/>
</dbReference>
<keyword evidence="3" id="KW-1185">Reference proteome</keyword>
<name>A0ABW3PT37_9BACL</name>
<gene>
    <name evidence="2" type="ORF">ACFQ3J_01885</name>
</gene>
<dbReference type="EMBL" id="JBHTKX010000001">
    <property type="protein sequence ID" value="MFD1126916.1"/>
    <property type="molecule type" value="Genomic_DNA"/>
</dbReference>
<comment type="caution">
    <text evidence="2">The sequence shown here is derived from an EMBL/GenBank/DDBJ whole genome shotgun (WGS) entry which is preliminary data.</text>
</comment>
<dbReference type="RefSeq" id="WP_091158277.1">
    <property type="nucleotide sequence ID" value="NZ_JBHTKX010000001.1"/>
</dbReference>